<feature type="domain" description="CorA-like transporter" evidence="3">
    <location>
        <begin position="99"/>
        <end position="278"/>
    </location>
</feature>
<comment type="caution">
    <text evidence="4">The sequence shown here is derived from an EMBL/GenBank/DDBJ whole genome shotgun (WGS) entry which is preliminary data.</text>
</comment>
<evidence type="ECO:0000259" key="3">
    <source>
        <dbReference type="Pfam" id="PF26616"/>
    </source>
</evidence>
<evidence type="ECO:0000256" key="2">
    <source>
        <dbReference type="SAM" id="Phobius"/>
    </source>
</evidence>
<proteinExistence type="predicted"/>
<feature type="transmembrane region" description="Helical" evidence="2">
    <location>
        <begin position="516"/>
        <end position="541"/>
    </location>
</feature>
<reference evidence="4" key="1">
    <citation type="journal article" date="2020" name="Phytopathology">
        <title>Genome Sequence Resources of Colletotrichum truncatum, C. plurivorum, C. musicola, and C. sojae: Four Species Pathogenic to Soybean (Glycine max).</title>
        <authorList>
            <person name="Rogerio F."/>
            <person name="Boufleur T.R."/>
            <person name="Ciampi-Guillardi M."/>
            <person name="Sukno S.A."/>
            <person name="Thon M.R."/>
            <person name="Massola Junior N.S."/>
            <person name="Baroncelli R."/>
        </authorList>
    </citation>
    <scope>NUCLEOTIDE SEQUENCE</scope>
    <source>
        <strain evidence="4">LFN00145</strain>
    </source>
</reference>
<dbReference type="Proteomes" id="UP000654918">
    <property type="component" value="Unassembled WGS sequence"/>
</dbReference>
<protein>
    <recommendedName>
        <fullName evidence="3">CorA-like transporter domain-containing protein</fullName>
    </recommendedName>
</protein>
<organism evidence="4 5">
    <name type="scientific">Colletotrichum plurivorum</name>
    <dbReference type="NCBI Taxonomy" id="2175906"/>
    <lineage>
        <taxon>Eukaryota</taxon>
        <taxon>Fungi</taxon>
        <taxon>Dikarya</taxon>
        <taxon>Ascomycota</taxon>
        <taxon>Pezizomycotina</taxon>
        <taxon>Sordariomycetes</taxon>
        <taxon>Hypocreomycetidae</taxon>
        <taxon>Glomerellales</taxon>
        <taxon>Glomerellaceae</taxon>
        <taxon>Colletotrichum</taxon>
        <taxon>Colletotrichum orchidearum species complex</taxon>
    </lineage>
</organism>
<keyword evidence="5" id="KW-1185">Reference proteome</keyword>
<evidence type="ECO:0000313" key="4">
    <source>
        <dbReference type="EMBL" id="KAF6834233.1"/>
    </source>
</evidence>
<keyword evidence="2" id="KW-1133">Transmembrane helix</keyword>
<sequence>MSQPGGPESQVNARRASSLYMGYQTKAPEPYEIIEVERLQYQLQQKEKVLFDDSTPSVYIWETCENNAFPENEKVATDRATLQSCLKGTGQDPQVRHLHHQIESSFLESLNSFGDHEEPIDLCLAHFRGKIPPKVAIPGSSPDCLARPERQIQMSYLLRSVERGANANGGIWNWNIRQAANYHSFDLKTGKSFWTTIKANDVLRKRIERFTPLLEIQPEVEWEETSEDDSKKKPQEILASHLKAALCTHLVLLSWCDDGWRDFINDLEAAVDKITRPASNALVDDHLTPDKMSEYLAAWPEILRLAKRRTMQSYKTKTDTGSNDPQDGESAPSKNRFSRAVGSLFGGAPSKKADADEEQAMPLGTLPSKGPKFLTGIDPWGSLNKFRFKDIQTLHKQSSLLQKSLLVLDLNAGVMRDLQAYYGRLADVERTAAAFGPIIAGFLNEVNSIIRRLETRRAQLNSLATILSQSIQMYELVLQQRSDHISMMFAESAHRSADQMQHLADKTSRETASMHIITVVTLIFLPATFVATFFQSGIFLWKEAPDDMQEAYRYQASGLSLFGMVCGPLTMLTIGTWGYMSWRRRTGCHSI</sequence>
<feature type="transmembrane region" description="Helical" evidence="2">
    <location>
        <begin position="561"/>
        <end position="580"/>
    </location>
</feature>
<keyword evidence="2" id="KW-0812">Transmembrane</keyword>
<feature type="compositionally biased region" description="Polar residues" evidence="1">
    <location>
        <begin position="313"/>
        <end position="325"/>
    </location>
</feature>
<dbReference type="EMBL" id="WIGO01000050">
    <property type="protein sequence ID" value="KAF6834233.1"/>
    <property type="molecule type" value="Genomic_DNA"/>
</dbReference>
<gene>
    <name evidence="4" type="ORF">CPLU01_05044</name>
</gene>
<dbReference type="InterPro" id="IPR058257">
    <property type="entry name" value="CorA-like_dom"/>
</dbReference>
<feature type="region of interest" description="Disordered" evidence="1">
    <location>
        <begin position="313"/>
        <end position="368"/>
    </location>
</feature>
<dbReference type="Gene3D" id="1.20.58.340">
    <property type="entry name" value="Magnesium transport protein CorA, transmembrane region"/>
    <property type="match status" value="1"/>
</dbReference>
<dbReference type="AlphaFoldDB" id="A0A8H6KNN4"/>
<dbReference type="Pfam" id="PF26616">
    <property type="entry name" value="CorA-like"/>
    <property type="match status" value="1"/>
</dbReference>
<name>A0A8H6KNN4_9PEZI</name>
<accession>A0A8H6KNN4</accession>
<evidence type="ECO:0000256" key="1">
    <source>
        <dbReference type="SAM" id="MobiDB-lite"/>
    </source>
</evidence>
<keyword evidence="2" id="KW-0472">Membrane</keyword>
<evidence type="ECO:0000313" key="5">
    <source>
        <dbReference type="Proteomes" id="UP000654918"/>
    </source>
</evidence>